<dbReference type="RefSeq" id="WP_084643088.1">
    <property type="nucleotide sequence ID" value="NZ_CP014859.1"/>
</dbReference>
<dbReference type="InterPro" id="IPR038153">
    <property type="entry name" value="EvaA-like_sf"/>
</dbReference>
<dbReference type="GO" id="GO:0016829">
    <property type="term" value="F:lyase activity"/>
    <property type="evidence" value="ECO:0007669"/>
    <property type="project" value="InterPro"/>
</dbReference>
<feature type="domain" description="dTDP-4-dehydro-6-deoxy-alpha-D-glucopyranose 2,3-dehydratase" evidence="1">
    <location>
        <begin position="274"/>
        <end position="477"/>
    </location>
</feature>
<gene>
    <name evidence="2" type="ORF">TL08_15940</name>
</gene>
<evidence type="ECO:0000259" key="1">
    <source>
        <dbReference type="Pfam" id="PF03559"/>
    </source>
</evidence>
<feature type="domain" description="dTDP-4-dehydro-6-deoxy-alpha-D-glucopyranose 2,3-dehydratase" evidence="1">
    <location>
        <begin position="33"/>
        <end position="235"/>
    </location>
</feature>
<evidence type="ECO:0000313" key="2">
    <source>
        <dbReference type="EMBL" id="AOS63991.1"/>
    </source>
</evidence>
<dbReference type="Proteomes" id="UP000095210">
    <property type="component" value="Chromosome"/>
</dbReference>
<dbReference type="KEGG" id="ahm:TL08_15940"/>
<accession>A0AAC9MZI8</accession>
<keyword evidence="3" id="KW-1185">Reference proteome</keyword>
<dbReference type="Gene3D" id="3.90.79.40">
    <property type="entry name" value="EvaA sugar 2,3-dehydratase subunit"/>
    <property type="match status" value="2"/>
</dbReference>
<organism evidence="2 3">
    <name type="scientific">Actinoalloteichus hymeniacidonis</name>
    <dbReference type="NCBI Taxonomy" id="340345"/>
    <lineage>
        <taxon>Bacteria</taxon>
        <taxon>Bacillati</taxon>
        <taxon>Actinomycetota</taxon>
        <taxon>Actinomycetes</taxon>
        <taxon>Pseudonocardiales</taxon>
        <taxon>Pseudonocardiaceae</taxon>
        <taxon>Actinoalloteichus</taxon>
    </lineage>
</organism>
<dbReference type="AlphaFoldDB" id="A0AAC9MZI8"/>
<name>A0AAC9MZI8_9PSEU</name>
<sequence length="482" mass="53913">MTAQQQLIVQNSNVLRDFMLSAQTEDSPLTPTADFAAWFASRAEAHPFQVSRVPFADLTGWSFDPTTGNLGHESGRFFTIDGLDVRTDRTWISHWRQPIIVQPEIGVLGILAKKFGGILHFLMQAKMEPGNVNTVQLSPTVQATRSNYMGVHKGTEIRYLEHFAPGRNSRVLVDALQSEQGAWFLHKRNRNIVVETDDDVMVDEDFCWLTLGQIRGLLRIEHLVNMDARTVLSCIPVAVQAGSRARVGSGALDEFPLSVLRSARGEGEARHSISEVLSWLTELRARRELIAARIPLTQVRQGGWQQSETAISHESGRYFEVVAVDVQADSREIRSWRQPLVAPRETGLLALIAKIVDGTLHMLVQARADAGSLNGAEIAPTVHCQPANYRDVPPEHRPHFLDYVAAAEPHAIRYDVMQSEEGGRFLHAANRYLVIEAGEDFPLDVPEEYCWVTVYQLTSLLAHSNYLNVELRSLLACAQSIW</sequence>
<dbReference type="Pfam" id="PF03559">
    <property type="entry name" value="Hexose_dehydrat"/>
    <property type="match status" value="2"/>
</dbReference>
<evidence type="ECO:0000313" key="3">
    <source>
        <dbReference type="Proteomes" id="UP000095210"/>
    </source>
</evidence>
<reference evidence="3" key="1">
    <citation type="submission" date="2016-03" db="EMBL/GenBank/DDBJ databases">
        <title>Complete genome sequence of the type strain Actinoalloteichus hymeniacidonis DSM 45092.</title>
        <authorList>
            <person name="Schaffert L."/>
            <person name="Albersmeier A."/>
            <person name="Winkler A."/>
            <person name="Kalinowski J."/>
            <person name="Zotchev S."/>
            <person name="Ruckert C."/>
        </authorList>
    </citation>
    <scope>NUCLEOTIDE SEQUENCE [LARGE SCALE GENOMIC DNA]</scope>
    <source>
        <strain evidence="3">HPA177(T) (DSM 45092(T))</strain>
    </source>
</reference>
<dbReference type="InterPro" id="IPR005212">
    <property type="entry name" value="EvaA-like"/>
</dbReference>
<protein>
    <submittedName>
        <fullName evidence="2">NDP-hexose 2,3-dehydratase</fullName>
    </submittedName>
</protein>
<dbReference type="EMBL" id="CP014859">
    <property type="protein sequence ID" value="AOS63991.1"/>
    <property type="molecule type" value="Genomic_DNA"/>
</dbReference>
<proteinExistence type="predicted"/>